<evidence type="ECO:0000259" key="4">
    <source>
        <dbReference type="Pfam" id="PF25954"/>
    </source>
</evidence>
<organism evidence="5 6">
    <name type="scientific">Candidatus Nitrohelix vancouverensis</name>
    <dbReference type="NCBI Taxonomy" id="2705534"/>
    <lineage>
        <taxon>Bacteria</taxon>
        <taxon>Pseudomonadati</taxon>
        <taxon>Nitrospinota/Tectimicrobiota group</taxon>
        <taxon>Nitrospinota</taxon>
        <taxon>Nitrospinia</taxon>
        <taxon>Nitrospinales</taxon>
        <taxon>Nitrospinaceae</taxon>
        <taxon>Candidatus Nitrohelix</taxon>
    </lineage>
</organism>
<dbReference type="KEGG" id="nva:G3M78_08400"/>
<evidence type="ECO:0000259" key="3">
    <source>
        <dbReference type="Pfam" id="PF25881"/>
    </source>
</evidence>
<comment type="similarity">
    <text evidence="1">Belongs to the membrane fusion protein (MFP) (TC 8.A.1) family.</text>
</comment>
<reference evidence="6" key="1">
    <citation type="submission" date="2020-02" db="EMBL/GenBank/DDBJ databases">
        <title>Genomic and physiological characterization of two novel Nitrospinaceae genera.</title>
        <authorList>
            <person name="Mueller A.J."/>
            <person name="Jung M.-Y."/>
            <person name="Strachan C.R."/>
            <person name="Herbold C.W."/>
            <person name="Kirkegaard R.H."/>
            <person name="Daims H."/>
        </authorList>
    </citation>
    <scope>NUCLEOTIDE SEQUENCE [LARGE SCALE GENOMIC DNA]</scope>
</reference>
<feature type="coiled-coil region" evidence="2">
    <location>
        <begin position="132"/>
        <end position="159"/>
    </location>
</feature>
<dbReference type="InterPro" id="IPR059052">
    <property type="entry name" value="HH_YbhG-like"/>
</dbReference>
<accession>A0A7T0C2N1</accession>
<dbReference type="NCBIfam" id="TIGR01730">
    <property type="entry name" value="RND_mfp"/>
    <property type="match status" value="1"/>
</dbReference>
<protein>
    <submittedName>
        <fullName evidence="5">Efflux RND transporter periplasmic adaptor subunit</fullName>
    </submittedName>
</protein>
<evidence type="ECO:0000256" key="2">
    <source>
        <dbReference type="SAM" id="Coils"/>
    </source>
</evidence>
<dbReference type="GO" id="GO:1990281">
    <property type="term" value="C:efflux pump complex"/>
    <property type="evidence" value="ECO:0007669"/>
    <property type="project" value="TreeGrafter"/>
</dbReference>
<dbReference type="InterPro" id="IPR058792">
    <property type="entry name" value="Beta-barrel_RND_2"/>
</dbReference>
<feature type="domain" description="YbhG-like alpha-helical hairpin" evidence="3">
    <location>
        <begin position="116"/>
        <end position="225"/>
    </location>
</feature>
<dbReference type="Pfam" id="PF25954">
    <property type="entry name" value="Beta-barrel_RND_2"/>
    <property type="match status" value="1"/>
</dbReference>
<gene>
    <name evidence="5" type="ORF">G3M78_08400</name>
</gene>
<evidence type="ECO:0000256" key="1">
    <source>
        <dbReference type="ARBA" id="ARBA00009477"/>
    </source>
</evidence>
<dbReference type="InterPro" id="IPR006143">
    <property type="entry name" value="RND_pump_MFP"/>
</dbReference>
<feature type="domain" description="CusB-like beta-barrel" evidence="4">
    <location>
        <begin position="265"/>
        <end position="343"/>
    </location>
</feature>
<dbReference type="Gene3D" id="2.40.30.170">
    <property type="match status" value="1"/>
</dbReference>
<dbReference type="Proteomes" id="UP000594464">
    <property type="component" value="Chromosome"/>
</dbReference>
<dbReference type="PANTHER" id="PTHR30469">
    <property type="entry name" value="MULTIDRUG RESISTANCE PROTEIN MDTA"/>
    <property type="match status" value="1"/>
</dbReference>
<keyword evidence="2" id="KW-0175">Coiled coil</keyword>
<dbReference type="AlphaFoldDB" id="A0A7T0C2N1"/>
<dbReference type="GO" id="GO:0015562">
    <property type="term" value="F:efflux transmembrane transporter activity"/>
    <property type="evidence" value="ECO:0007669"/>
    <property type="project" value="TreeGrafter"/>
</dbReference>
<proteinExistence type="inferred from homology"/>
<dbReference type="EMBL" id="CP048620">
    <property type="protein sequence ID" value="QPJ65408.1"/>
    <property type="molecule type" value="Genomic_DNA"/>
</dbReference>
<dbReference type="Gene3D" id="1.10.287.470">
    <property type="entry name" value="Helix hairpin bin"/>
    <property type="match status" value="1"/>
</dbReference>
<sequence>MLNVPLLKSTALLIILQTAFLCNWKTPIAIAAEEKEKSVLVQTEFVKRIAKTNIIELPGTVLPWATTSLGAEIEGRVDEIYVREGDKVRVGDPLIRMRTRPLELQRDFAIAEKNRVVAQLEELKAGSRIEVLAAGQALVEKAQARMQFARNELTRIEKLYKNGVVSVNEFDNAKTLAEESTAEFNERFSQWEELKAGPRIEQIQREEANLQASIAKIKIIEDQIERGSLRSPFNAVVVRKDSEVGQWLEAGDPGLTLAVVDPVRIEINVPQHLFNQIGKGSTGNIHLDTRSVDSSGMKFKGQVVEKISVGNATSRTFPVRLRVDNPKGALAAGMLVQVELESSKPSQQNLFVPKDALVRSPSEIILWVIRSLEDNSLTAEKIRVTPGEAQGNMIAVQIEKGASLKEGDQVVVHGNERMRPDTKVVLTQPAP</sequence>
<name>A0A7T0C2N1_9BACT</name>
<evidence type="ECO:0000313" key="5">
    <source>
        <dbReference type="EMBL" id="QPJ65408.1"/>
    </source>
</evidence>
<evidence type="ECO:0000313" key="6">
    <source>
        <dbReference type="Proteomes" id="UP000594464"/>
    </source>
</evidence>
<dbReference type="Pfam" id="PF25881">
    <property type="entry name" value="HH_YBHG"/>
    <property type="match status" value="1"/>
</dbReference>
<dbReference type="Gene3D" id="2.40.420.20">
    <property type="match status" value="1"/>
</dbReference>
<dbReference type="SUPFAM" id="SSF111369">
    <property type="entry name" value="HlyD-like secretion proteins"/>
    <property type="match status" value="2"/>
</dbReference>
<dbReference type="Gene3D" id="2.40.50.100">
    <property type="match status" value="1"/>
</dbReference>
<dbReference type="PANTHER" id="PTHR30469:SF15">
    <property type="entry name" value="HLYD FAMILY OF SECRETION PROTEINS"/>
    <property type="match status" value="1"/>
</dbReference>